<evidence type="ECO:0000256" key="7">
    <source>
        <dbReference type="ARBA" id="ARBA00035243"/>
    </source>
</evidence>
<dbReference type="PANTHER" id="PTHR11229">
    <property type="entry name" value="50S RIBOSOMAL PROTEIN L3"/>
    <property type="match status" value="1"/>
</dbReference>
<organism evidence="12 13">
    <name type="scientific">Methylogaea oryzae</name>
    <dbReference type="NCBI Taxonomy" id="1295382"/>
    <lineage>
        <taxon>Bacteria</taxon>
        <taxon>Pseudomonadati</taxon>
        <taxon>Pseudomonadota</taxon>
        <taxon>Gammaproteobacteria</taxon>
        <taxon>Methylococcales</taxon>
        <taxon>Methylococcaceae</taxon>
        <taxon>Methylogaea</taxon>
    </lineage>
</organism>
<protein>
    <recommendedName>
        <fullName evidence="7 8">Large ribosomal subunit protein uL3</fullName>
    </recommendedName>
</protein>
<feature type="region of interest" description="Disordered" evidence="11">
    <location>
        <begin position="134"/>
        <end position="153"/>
    </location>
</feature>
<evidence type="ECO:0000256" key="3">
    <source>
        <dbReference type="ARBA" id="ARBA00022730"/>
    </source>
</evidence>
<dbReference type="InterPro" id="IPR019926">
    <property type="entry name" value="Ribosomal_uL3_CS"/>
</dbReference>
<evidence type="ECO:0000256" key="10">
    <source>
        <dbReference type="RuleBase" id="RU003906"/>
    </source>
</evidence>
<reference evidence="12" key="1">
    <citation type="submission" date="2019-06" db="EMBL/GenBank/DDBJ databases">
        <title>Complete genome sequence of Methylogaea oryzae strain JCM16910.</title>
        <authorList>
            <person name="Asakawa S."/>
        </authorList>
    </citation>
    <scope>NUCLEOTIDE SEQUENCE</scope>
    <source>
        <strain evidence="12">E10</strain>
    </source>
</reference>
<dbReference type="GO" id="GO:0022625">
    <property type="term" value="C:cytosolic large ribosomal subunit"/>
    <property type="evidence" value="ECO:0007669"/>
    <property type="project" value="TreeGrafter"/>
</dbReference>
<evidence type="ECO:0000256" key="1">
    <source>
        <dbReference type="ARBA" id="ARBA00006540"/>
    </source>
</evidence>
<dbReference type="FunFam" id="2.40.30.10:FF:000004">
    <property type="entry name" value="50S ribosomal protein L3"/>
    <property type="match status" value="1"/>
</dbReference>
<keyword evidence="4 8" id="KW-0694">RNA-binding</keyword>
<dbReference type="HAMAP" id="MF_01325_B">
    <property type="entry name" value="Ribosomal_uL3_B"/>
    <property type="match status" value="1"/>
</dbReference>
<accession>A0A8D4VNG4</accession>
<dbReference type="GO" id="GO:0003735">
    <property type="term" value="F:structural constituent of ribosome"/>
    <property type="evidence" value="ECO:0007669"/>
    <property type="project" value="UniProtKB-UniRule"/>
</dbReference>
<dbReference type="EMBL" id="AP019782">
    <property type="protein sequence ID" value="BBL69777.1"/>
    <property type="molecule type" value="Genomic_DNA"/>
</dbReference>
<keyword evidence="2 8" id="KW-0488">Methylation</keyword>
<dbReference type="Gene3D" id="3.30.160.810">
    <property type="match status" value="1"/>
</dbReference>
<comment type="similarity">
    <text evidence="1 8 9">Belongs to the universal ribosomal protein uL3 family.</text>
</comment>
<evidence type="ECO:0000256" key="4">
    <source>
        <dbReference type="ARBA" id="ARBA00022884"/>
    </source>
</evidence>
<dbReference type="Gene3D" id="2.40.30.10">
    <property type="entry name" value="Translation factors"/>
    <property type="match status" value="1"/>
</dbReference>
<evidence type="ECO:0000256" key="11">
    <source>
        <dbReference type="SAM" id="MobiDB-lite"/>
    </source>
</evidence>
<comment type="subunit">
    <text evidence="8 10">Part of the 50S ribosomal subunit. Forms a cluster with proteins L14 and L19.</text>
</comment>
<dbReference type="FunFam" id="3.30.160.810:FF:000001">
    <property type="entry name" value="50S ribosomal protein L3"/>
    <property type="match status" value="1"/>
</dbReference>
<gene>
    <name evidence="8 12" type="primary">rplC</name>
    <name evidence="12" type="ORF">MoryE10_03830</name>
</gene>
<proteinExistence type="inferred from homology"/>
<dbReference type="Pfam" id="PF00297">
    <property type="entry name" value="Ribosomal_L3"/>
    <property type="match status" value="1"/>
</dbReference>
<dbReference type="PANTHER" id="PTHR11229:SF16">
    <property type="entry name" value="LARGE RIBOSOMAL SUBUNIT PROTEIN UL3C"/>
    <property type="match status" value="1"/>
</dbReference>
<feature type="modified residue" description="N5-methylglutamine" evidence="8">
    <location>
        <position position="152"/>
    </location>
</feature>
<keyword evidence="6 8" id="KW-0687">Ribonucleoprotein</keyword>
<dbReference type="KEGG" id="moz:MoryE10_03830"/>
<dbReference type="Proteomes" id="UP000824988">
    <property type="component" value="Chromosome"/>
</dbReference>
<keyword evidence="5 8" id="KW-0689">Ribosomal protein</keyword>
<evidence type="ECO:0000256" key="6">
    <source>
        <dbReference type="ARBA" id="ARBA00023274"/>
    </source>
</evidence>
<dbReference type="InterPro" id="IPR019927">
    <property type="entry name" value="Ribosomal_uL3_bac/org-type"/>
</dbReference>
<sequence length="215" mass="22669">MAIGLVGQKCGMTRVFTEQGVSVPVSVVRVQDNRVLQVKTPENDGYSAVQVGVGEKKASRVNKPMAGHFGKAQTGTAKKVLEFRLEEGEAVPALASAFGVEVFEEGQTVDVRGVTIGKGFAGVVKRHNFATQDATHGNSLSHRGHGSIGQNQTPGRVFKGKRMSGHMGAVNCTVPNLTVFGVDKERGLLLIKGAIPGPKGGFVVVKPAAKKRRGK</sequence>
<dbReference type="RefSeq" id="WP_054772798.1">
    <property type="nucleotide sequence ID" value="NZ_AP019782.1"/>
</dbReference>
<dbReference type="InterPro" id="IPR000597">
    <property type="entry name" value="Ribosomal_uL3"/>
</dbReference>
<evidence type="ECO:0000256" key="8">
    <source>
        <dbReference type="HAMAP-Rule" id="MF_01325"/>
    </source>
</evidence>
<dbReference type="AlphaFoldDB" id="A0A8D4VNG4"/>
<evidence type="ECO:0000313" key="12">
    <source>
        <dbReference type="EMBL" id="BBL69777.1"/>
    </source>
</evidence>
<comment type="PTM">
    <text evidence="8">Methylated by PrmB.</text>
</comment>
<dbReference type="GO" id="GO:0019843">
    <property type="term" value="F:rRNA binding"/>
    <property type="evidence" value="ECO:0007669"/>
    <property type="project" value="UniProtKB-UniRule"/>
</dbReference>
<dbReference type="InterPro" id="IPR009000">
    <property type="entry name" value="Transl_B-barrel_sf"/>
</dbReference>
<dbReference type="GO" id="GO:0006412">
    <property type="term" value="P:translation"/>
    <property type="evidence" value="ECO:0007669"/>
    <property type="project" value="UniProtKB-UniRule"/>
</dbReference>
<keyword evidence="13" id="KW-1185">Reference proteome</keyword>
<name>A0A8D4VNG4_9GAMM</name>
<comment type="function">
    <text evidence="8 10">One of the primary rRNA binding proteins, it binds directly near the 3'-end of the 23S rRNA, where it nucleates assembly of the 50S subunit.</text>
</comment>
<dbReference type="NCBIfam" id="TIGR03625">
    <property type="entry name" value="L3_bact"/>
    <property type="match status" value="1"/>
</dbReference>
<evidence type="ECO:0000313" key="13">
    <source>
        <dbReference type="Proteomes" id="UP000824988"/>
    </source>
</evidence>
<evidence type="ECO:0000256" key="9">
    <source>
        <dbReference type="RuleBase" id="RU003905"/>
    </source>
</evidence>
<dbReference type="PROSITE" id="PS00474">
    <property type="entry name" value="RIBOSOMAL_L3"/>
    <property type="match status" value="1"/>
</dbReference>
<dbReference type="SUPFAM" id="SSF50447">
    <property type="entry name" value="Translation proteins"/>
    <property type="match status" value="1"/>
</dbReference>
<evidence type="ECO:0000256" key="5">
    <source>
        <dbReference type="ARBA" id="ARBA00022980"/>
    </source>
</evidence>
<keyword evidence="3 8" id="KW-0699">rRNA-binding</keyword>
<evidence type="ECO:0000256" key="2">
    <source>
        <dbReference type="ARBA" id="ARBA00022481"/>
    </source>
</evidence>